<accession>A0A0G1MVF7</accession>
<dbReference type="Proteomes" id="UP000034653">
    <property type="component" value="Unassembled WGS sequence"/>
</dbReference>
<organism evidence="1 2">
    <name type="scientific">Candidatus Woesebacteria bacterium GW2011_GWA1_45_8</name>
    <dbReference type="NCBI Taxonomy" id="1618559"/>
    <lineage>
        <taxon>Bacteria</taxon>
        <taxon>Candidatus Woeseibacteriota</taxon>
    </lineage>
</organism>
<evidence type="ECO:0000313" key="2">
    <source>
        <dbReference type="Proteomes" id="UP000034653"/>
    </source>
</evidence>
<dbReference type="AlphaFoldDB" id="A0A0G1MVF7"/>
<reference evidence="1 2" key="1">
    <citation type="journal article" date="2015" name="Nature">
        <title>rRNA introns, odd ribosomes, and small enigmatic genomes across a large radiation of phyla.</title>
        <authorList>
            <person name="Brown C.T."/>
            <person name="Hug L.A."/>
            <person name="Thomas B.C."/>
            <person name="Sharon I."/>
            <person name="Castelle C.J."/>
            <person name="Singh A."/>
            <person name="Wilkins M.J."/>
            <person name="Williams K.H."/>
            <person name="Banfield J.F."/>
        </authorList>
    </citation>
    <scope>NUCLEOTIDE SEQUENCE [LARGE SCALE GENOMIC DNA]</scope>
</reference>
<dbReference type="InterPro" id="IPR013783">
    <property type="entry name" value="Ig-like_fold"/>
</dbReference>
<evidence type="ECO:0008006" key="3">
    <source>
        <dbReference type="Google" id="ProtNLM"/>
    </source>
</evidence>
<sequence>MRKEVLIAVVAGSLLGLTIAFGIWRANVALSPKSTAQAPTSTPPQTQVNGLTIAQPNDFEVITENPMDLTGITSLGYLVVVSGEDEDYFLRPSEDGAFSAEVELIEGANQIIVWAFDEGGNSVEKRLTLALSTEFAKVVSSPTPTSEDSQEATDSVREKVQEKVSAARSSPKFVMGSITDKQENTLEVKTQSGEIAQVSASDELTTIIKIDKTKREVKYTDVAIGDFILAMGFQNGNGVLDARRVLISQPLEPTTRRVILGKITDVQKTQIGVESLNGQENLTFSDNKNLSVYLESEGEIEEIDFADLEAEQKVAVIGDTQEEKFVARSILVLPQ</sequence>
<comment type="caution">
    <text evidence="1">The sequence shown here is derived from an EMBL/GenBank/DDBJ whole genome shotgun (WGS) entry which is preliminary data.</text>
</comment>
<dbReference type="EMBL" id="LCLG01000006">
    <property type="protein sequence ID" value="KKU12142.1"/>
    <property type="molecule type" value="Genomic_DNA"/>
</dbReference>
<dbReference type="Gene3D" id="2.60.40.10">
    <property type="entry name" value="Immunoglobulins"/>
    <property type="match status" value="1"/>
</dbReference>
<proteinExistence type="predicted"/>
<gene>
    <name evidence="1" type="ORF">UX19_C0006G0018</name>
</gene>
<name>A0A0G1MVF7_9BACT</name>
<evidence type="ECO:0000313" key="1">
    <source>
        <dbReference type="EMBL" id="KKU12142.1"/>
    </source>
</evidence>
<protein>
    <recommendedName>
        <fullName evidence="3">DUF5666 domain-containing protein</fullName>
    </recommendedName>
</protein>